<reference evidence="1" key="2">
    <citation type="journal article" date="2021" name="J Anim Sci Technol">
        <title>Complete genome sequence of Paenibacillus konkukensis sp. nov. SK3146 as a potential probiotic strain.</title>
        <authorList>
            <person name="Jung H.I."/>
            <person name="Park S."/>
            <person name="Niu K.M."/>
            <person name="Lee S.W."/>
            <person name="Kothari D."/>
            <person name="Yi K.J."/>
            <person name="Kim S.K."/>
        </authorList>
    </citation>
    <scope>NUCLEOTIDE SEQUENCE</scope>
    <source>
        <strain evidence="1">SK3146</strain>
    </source>
</reference>
<evidence type="ECO:0000313" key="2">
    <source>
        <dbReference type="Proteomes" id="UP001057134"/>
    </source>
</evidence>
<gene>
    <name evidence="1" type="ORF">SK3146_02183</name>
</gene>
<dbReference type="RefSeq" id="WP_249865092.1">
    <property type="nucleotide sequence ID" value="NZ_CP027059.1"/>
</dbReference>
<dbReference type="Proteomes" id="UP001057134">
    <property type="component" value="Chromosome"/>
</dbReference>
<accession>A0ABY4RN88</accession>
<proteinExistence type="predicted"/>
<dbReference type="EMBL" id="CP027059">
    <property type="protein sequence ID" value="UQZ83023.1"/>
    <property type="molecule type" value="Genomic_DNA"/>
</dbReference>
<evidence type="ECO:0000313" key="1">
    <source>
        <dbReference type="EMBL" id="UQZ83023.1"/>
    </source>
</evidence>
<organism evidence="1 2">
    <name type="scientific">Paenibacillus konkukensis</name>
    <dbReference type="NCBI Taxonomy" id="2020716"/>
    <lineage>
        <taxon>Bacteria</taxon>
        <taxon>Bacillati</taxon>
        <taxon>Bacillota</taxon>
        <taxon>Bacilli</taxon>
        <taxon>Bacillales</taxon>
        <taxon>Paenibacillaceae</taxon>
        <taxon>Paenibacillus</taxon>
    </lineage>
</organism>
<name>A0ABY4RN88_9BACL</name>
<reference evidence="1" key="1">
    <citation type="submission" date="2018-02" db="EMBL/GenBank/DDBJ databases">
        <authorList>
            <person name="Kim S.-K."/>
            <person name="Jung H.-I."/>
            <person name="Lee S.-W."/>
        </authorList>
    </citation>
    <scope>NUCLEOTIDE SEQUENCE</scope>
    <source>
        <strain evidence="1">SK3146</strain>
    </source>
</reference>
<keyword evidence="2" id="KW-1185">Reference proteome</keyword>
<protein>
    <submittedName>
        <fullName evidence="1">Uncharacterized protein</fullName>
    </submittedName>
</protein>
<sequence length="267" mass="30602">MLAEFYKTIDASEELGENISIPDHGPALYLSDSGALFCYMGIVGREEKGAHLNGWPYYLRGKSAKKSKQLIRGFYRLQAGCILLTNFLDHELYGKARFKRLENYIVSLPIASSCEFGIVKRINSEHSFFFEENKLMSRACFGLTYDELKQVVGIYAQRLGIFNDYVQYPRITRSMKKDNFCDITGLWIPPQFPYITFNGDGYIYSHVSLYGFYRHVDVLLSMGSNTMASKIFTHEILDIEALNHLQLIDDCSLMGVKVIRDSFSEAY</sequence>